<comment type="caution">
    <text evidence="1">The sequence shown here is derived from an EMBL/GenBank/DDBJ whole genome shotgun (WGS) entry which is preliminary data.</text>
</comment>
<evidence type="ECO:0008006" key="3">
    <source>
        <dbReference type="Google" id="ProtNLM"/>
    </source>
</evidence>
<gene>
    <name evidence="1" type="ORF">GCM10023149_17690</name>
</gene>
<sequence length="71" mass="7660">MNTLLVPILIISVLEEGAVAGAVPLTRQLLAVDQALLVVPAQSYVICATAVEQKNNSTTHNRKKSINFFII</sequence>
<proteinExistence type="predicted"/>
<reference evidence="2" key="1">
    <citation type="journal article" date="2019" name="Int. J. Syst. Evol. Microbiol.">
        <title>The Global Catalogue of Microorganisms (GCM) 10K type strain sequencing project: providing services to taxonomists for standard genome sequencing and annotation.</title>
        <authorList>
            <consortium name="The Broad Institute Genomics Platform"/>
            <consortium name="The Broad Institute Genome Sequencing Center for Infectious Disease"/>
            <person name="Wu L."/>
            <person name="Ma J."/>
        </authorList>
    </citation>
    <scope>NUCLEOTIDE SEQUENCE [LARGE SCALE GENOMIC DNA]</scope>
    <source>
        <strain evidence="2">JCM 17705</strain>
    </source>
</reference>
<dbReference type="Proteomes" id="UP001500582">
    <property type="component" value="Unassembled WGS sequence"/>
</dbReference>
<keyword evidence="2" id="KW-1185">Reference proteome</keyword>
<organism evidence="1 2">
    <name type="scientific">Mucilaginibacter gynuensis</name>
    <dbReference type="NCBI Taxonomy" id="1302236"/>
    <lineage>
        <taxon>Bacteria</taxon>
        <taxon>Pseudomonadati</taxon>
        <taxon>Bacteroidota</taxon>
        <taxon>Sphingobacteriia</taxon>
        <taxon>Sphingobacteriales</taxon>
        <taxon>Sphingobacteriaceae</taxon>
        <taxon>Mucilaginibacter</taxon>
    </lineage>
</organism>
<name>A0ABP8G7R8_9SPHI</name>
<evidence type="ECO:0000313" key="2">
    <source>
        <dbReference type="Proteomes" id="UP001500582"/>
    </source>
</evidence>
<evidence type="ECO:0000313" key="1">
    <source>
        <dbReference type="EMBL" id="GAA4319146.1"/>
    </source>
</evidence>
<accession>A0ABP8G7R8</accession>
<protein>
    <recommendedName>
        <fullName evidence="3">Secreted protein</fullName>
    </recommendedName>
</protein>
<dbReference type="EMBL" id="BAABFT010000003">
    <property type="protein sequence ID" value="GAA4319146.1"/>
    <property type="molecule type" value="Genomic_DNA"/>
</dbReference>